<name>A0A1S6JGH8_9ACTN</name>
<evidence type="ECO:0000313" key="2">
    <source>
        <dbReference type="Proteomes" id="UP000189443"/>
    </source>
</evidence>
<gene>
    <name evidence="1" type="ORF">B1H29_31825</name>
</gene>
<reference evidence="1 2" key="1">
    <citation type="submission" date="2017-02" db="EMBL/GenBank/DDBJ databases">
        <title>Streptomyces pactum ACT12 Genome sequencing and assembly.</title>
        <authorList>
            <person name="Xue Q."/>
            <person name="Yan X."/>
            <person name="Jia L."/>
            <person name="Yan H."/>
        </authorList>
    </citation>
    <scope>NUCLEOTIDE SEQUENCE [LARGE SCALE GENOMIC DNA]</scope>
    <source>
        <strain evidence="1 2">ACT12</strain>
    </source>
</reference>
<dbReference type="EMBL" id="CP019724">
    <property type="protein sequence ID" value="AQS70871.1"/>
    <property type="molecule type" value="Genomic_DNA"/>
</dbReference>
<proteinExistence type="predicted"/>
<dbReference type="KEGG" id="spac:B1H29_31825"/>
<dbReference type="RefSeq" id="WP_055420662.1">
    <property type="nucleotide sequence ID" value="NZ_CP019724.1"/>
</dbReference>
<accession>A0A1S6JGH8</accession>
<sequence length="271" mass="29272">MTGPATVPARISLSRDQLAALLAHHADVLASNLQTDATTGLPERAAGLGRAAELLGLHAEHLTAEKECPPVAELLDSMLSFRAPSGPAVLPAPVDQTAEITRLRIELGKTLAKAAADRCADYAAGLRDAADIAEQQRQFEPAFGARKSAQVSENVGILRVAEELRRRADEVQPTERPAVDLPTLAAALDGFATLLATSSRDWGVYRVDAWLYAVICGWDCEQTEHDKTCVHGALEEMQEQHGWDDDTVAKARRYRAAVRTLIEAHQDGAQQ</sequence>
<keyword evidence="2" id="KW-1185">Reference proteome</keyword>
<protein>
    <submittedName>
        <fullName evidence="1">Uncharacterized protein</fullName>
    </submittedName>
</protein>
<dbReference type="Proteomes" id="UP000189443">
    <property type="component" value="Chromosome"/>
</dbReference>
<organism evidence="1 2">
    <name type="scientific">Streptomyces pactum</name>
    <dbReference type="NCBI Taxonomy" id="68249"/>
    <lineage>
        <taxon>Bacteria</taxon>
        <taxon>Bacillati</taxon>
        <taxon>Actinomycetota</taxon>
        <taxon>Actinomycetes</taxon>
        <taxon>Kitasatosporales</taxon>
        <taxon>Streptomycetaceae</taxon>
        <taxon>Streptomyces</taxon>
    </lineage>
</organism>
<dbReference type="AlphaFoldDB" id="A0A1S6JGH8"/>
<evidence type="ECO:0000313" key="1">
    <source>
        <dbReference type="EMBL" id="AQS70871.1"/>
    </source>
</evidence>
<dbReference type="OrthoDB" id="4135005at2"/>